<dbReference type="EMBL" id="JASMQC010000020">
    <property type="protein sequence ID" value="KAK1937115.1"/>
    <property type="molecule type" value="Genomic_DNA"/>
</dbReference>
<dbReference type="Proteomes" id="UP001259832">
    <property type="component" value="Unassembled WGS sequence"/>
</dbReference>
<name>A0AAD9LHY8_9STRA</name>
<proteinExistence type="predicted"/>
<gene>
    <name evidence="1" type="ORF">P3T76_009893</name>
</gene>
<reference evidence="1" key="1">
    <citation type="submission" date="2023-08" db="EMBL/GenBank/DDBJ databases">
        <title>Reference Genome Resource for the Citrus Pathogen Phytophthora citrophthora.</title>
        <authorList>
            <person name="Moller H."/>
            <person name="Coetzee B."/>
            <person name="Rose L.J."/>
            <person name="Van Niekerk J.M."/>
        </authorList>
    </citation>
    <scope>NUCLEOTIDE SEQUENCE</scope>
    <source>
        <strain evidence="1">STE-U-9442</strain>
    </source>
</reference>
<keyword evidence="2" id="KW-1185">Reference proteome</keyword>
<dbReference type="PANTHER" id="PTHR37066">
    <property type="entry name" value="HELICASE-ASSOCIATED"/>
    <property type="match status" value="1"/>
</dbReference>
<organism evidence="1 2">
    <name type="scientific">Phytophthora citrophthora</name>
    <dbReference type="NCBI Taxonomy" id="4793"/>
    <lineage>
        <taxon>Eukaryota</taxon>
        <taxon>Sar</taxon>
        <taxon>Stramenopiles</taxon>
        <taxon>Oomycota</taxon>
        <taxon>Peronosporomycetes</taxon>
        <taxon>Peronosporales</taxon>
        <taxon>Peronosporaceae</taxon>
        <taxon>Phytophthora</taxon>
    </lineage>
</organism>
<accession>A0AAD9LHY8</accession>
<evidence type="ECO:0000313" key="2">
    <source>
        <dbReference type="Proteomes" id="UP001259832"/>
    </source>
</evidence>
<sequence>MWRMRLGFIAQNMRYRGNYFNQFLQDYEKIEEIGFVCNAVAAKWKNRFLPALETYVCVHGDANFPDDYVVPSEDLWPQKTYGLQLGKFVANEKQQSCFAEFIAIDRAQLQELGFLW</sequence>
<dbReference type="AlphaFoldDB" id="A0AAD9LHY8"/>
<dbReference type="PANTHER" id="PTHR37066:SF1">
    <property type="entry name" value="LNS2_PITP DOMAIN-CONTAINING PROTEIN"/>
    <property type="match status" value="1"/>
</dbReference>
<protein>
    <submittedName>
        <fullName evidence="1">Uncharacterized protein</fullName>
    </submittedName>
</protein>
<comment type="caution">
    <text evidence="1">The sequence shown here is derived from an EMBL/GenBank/DDBJ whole genome shotgun (WGS) entry which is preliminary data.</text>
</comment>
<evidence type="ECO:0000313" key="1">
    <source>
        <dbReference type="EMBL" id="KAK1937115.1"/>
    </source>
</evidence>